<dbReference type="AlphaFoldDB" id="A0AA87RHG2"/>
<sequence>MKRALAWLAGLAMVAAAAAVGHLTLTEGQQQSPFVVQAALGDPAVGRTFAVTVEQVRAADAVADAGGWHAAGNWVVVDLEAQARESETASILTLIELRVGEVVYGASERPVSLVDTPLSVGLPQSGSIAFELPESLTSGAATLRLGRTAEDRLDSVAELQIDLAALERRPSIELRETAWAQ</sequence>
<name>A0AA87RHG2_9MICO</name>
<evidence type="ECO:0000313" key="2">
    <source>
        <dbReference type="EMBL" id="GEK80471.1"/>
    </source>
</evidence>
<protein>
    <recommendedName>
        <fullName evidence="4">DUF4352 domain-containing protein</fullName>
    </recommendedName>
</protein>
<dbReference type="RefSeq" id="WP_146794777.1">
    <property type="nucleotide sequence ID" value="NZ_BJUU01000010.1"/>
</dbReference>
<dbReference type="EMBL" id="BJUU01000010">
    <property type="protein sequence ID" value="GEK80471.1"/>
    <property type="molecule type" value="Genomic_DNA"/>
</dbReference>
<keyword evidence="3" id="KW-1185">Reference proteome</keyword>
<dbReference type="Proteomes" id="UP000321749">
    <property type="component" value="Unassembled WGS sequence"/>
</dbReference>
<evidence type="ECO:0008006" key="4">
    <source>
        <dbReference type="Google" id="ProtNLM"/>
    </source>
</evidence>
<feature type="chain" id="PRO_5041690348" description="DUF4352 domain-containing protein" evidence="1">
    <location>
        <begin position="19"/>
        <end position="181"/>
    </location>
</feature>
<proteinExistence type="predicted"/>
<feature type="signal peptide" evidence="1">
    <location>
        <begin position="1"/>
        <end position="18"/>
    </location>
</feature>
<keyword evidence="1" id="KW-0732">Signal</keyword>
<comment type="caution">
    <text evidence="2">The sequence shown here is derived from an EMBL/GenBank/DDBJ whole genome shotgun (WGS) entry which is preliminary data.</text>
</comment>
<gene>
    <name evidence="2" type="ORF">ABA31_18220</name>
</gene>
<reference evidence="2 3" key="1">
    <citation type="submission" date="2019-07" db="EMBL/GenBank/DDBJ databases">
        <title>Whole genome shotgun sequence of Agrococcus baldri NBRC 103055.</title>
        <authorList>
            <person name="Hosoyama A."/>
            <person name="Uohara A."/>
            <person name="Ohji S."/>
            <person name="Ichikawa N."/>
        </authorList>
    </citation>
    <scope>NUCLEOTIDE SEQUENCE [LARGE SCALE GENOMIC DNA]</scope>
    <source>
        <strain evidence="2 3">NBRC 103055</strain>
    </source>
</reference>
<evidence type="ECO:0000313" key="3">
    <source>
        <dbReference type="Proteomes" id="UP000321749"/>
    </source>
</evidence>
<organism evidence="2 3">
    <name type="scientific">Agrococcus baldri</name>
    <dbReference type="NCBI Taxonomy" id="153730"/>
    <lineage>
        <taxon>Bacteria</taxon>
        <taxon>Bacillati</taxon>
        <taxon>Actinomycetota</taxon>
        <taxon>Actinomycetes</taxon>
        <taxon>Micrococcales</taxon>
        <taxon>Microbacteriaceae</taxon>
        <taxon>Agrococcus</taxon>
    </lineage>
</organism>
<evidence type="ECO:0000256" key="1">
    <source>
        <dbReference type="SAM" id="SignalP"/>
    </source>
</evidence>
<accession>A0AA87RHG2</accession>